<dbReference type="GeneID" id="17288529"/>
<reference evidence="2" key="3">
    <citation type="submission" date="2015-06" db="UniProtKB">
        <authorList>
            <consortium name="EnsemblProtists"/>
        </authorList>
    </citation>
    <scope>IDENTIFICATION</scope>
</reference>
<reference evidence="3" key="2">
    <citation type="submission" date="2012-11" db="EMBL/GenBank/DDBJ databases">
        <authorList>
            <person name="Kuo A."/>
            <person name="Curtis B.A."/>
            <person name="Tanifuji G."/>
            <person name="Burki F."/>
            <person name="Gruber A."/>
            <person name="Irimia M."/>
            <person name="Maruyama S."/>
            <person name="Arias M.C."/>
            <person name="Ball S.G."/>
            <person name="Gile G.H."/>
            <person name="Hirakawa Y."/>
            <person name="Hopkins J.F."/>
            <person name="Rensing S.A."/>
            <person name="Schmutz J."/>
            <person name="Symeonidi A."/>
            <person name="Elias M."/>
            <person name="Eveleigh R.J."/>
            <person name="Herman E.K."/>
            <person name="Klute M.J."/>
            <person name="Nakayama T."/>
            <person name="Obornik M."/>
            <person name="Reyes-Prieto A."/>
            <person name="Armbrust E.V."/>
            <person name="Aves S.J."/>
            <person name="Beiko R.G."/>
            <person name="Coutinho P."/>
            <person name="Dacks J.B."/>
            <person name="Durnford D.G."/>
            <person name="Fast N.M."/>
            <person name="Green B.R."/>
            <person name="Grisdale C."/>
            <person name="Hempe F."/>
            <person name="Henrissat B."/>
            <person name="Hoppner M.P."/>
            <person name="Ishida K.-I."/>
            <person name="Kim E."/>
            <person name="Koreny L."/>
            <person name="Kroth P.G."/>
            <person name="Liu Y."/>
            <person name="Malik S.-B."/>
            <person name="Maier U.G."/>
            <person name="McRose D."/>
            <person name="Mock T."/>
            <person name="Neilson J.A."/>
            <person name="Onodera N.T."/>
            <person name="Poole A.M."/>
            <person name="Pritham E.J."/>
            <person name="Richards T.A."/>
            <person name="Rocap G."/>
            <person name="Roy S.W."/>
            <person name="Sarai C."/>
            <person name="Schaack S."/>
            <person name="Shirato S."/>
            <person name="Slamovits C.H."/>
            <person name="Spencer D.F."/>
            <person name="Suzuki S."/>
            <person name="Worden A.Z."/>
            <person name="Zauner S."/>
            <person name="Barry K."/>
            <person name="Bell C."/>
            <person name="Bharti A.K."/>
            <person name="Crow J.A."/>
            <person name="Grimwood J."/>
            <person name="Kramer R."/>
            <person name="Lindquist E."/>
            <person name="Lucas S."/>
            <person name="Salamov A."/>
            <person name="McFadden G.I."/>
            <person name="Lane C.E."/>
            <person name="Keeling P.J."/>
            <person name="Gray M.W."/>
            <person name="Grigoriev I.V."/>
            <person name="Archibald J.M."/>
        </authorList>
    </citation>
    <scope>NUCLEOTIDE SEQUENCE</scope>
    <source>
        <strain evidence="3">CCMP2712</strain>
    </source>
</reference>
<sequence length="121" mass="13205">MRSQPSFSISLPDPSALFLPAASSPSPSRPRLRLSAALVPCSRPATSKPPTSINEEAFCLSNILAARKRARGQGALTTGRLRRNVSAQDVTEGAAMLLEGREEDVVKEEEEEEVEKDKRTW</sequence>
<gene>
    <name evidence="1" type="ORF">GUITHDRAFT_149058</name>
</gene>
<dbReference type="EnsemblProtists" id="EKX31805">
    <property type="protein sequence ID" value="EKX31805"/>
    <property type="gene ID" value="GUITHDRAFT_149058"/>
</dbReference>
<dbReference type="PaxDb" id="55529-EKX31805"/>
<organism evidence="1">
    <name type="scientific">Guillardia theta (strain CCMP2712)</name>
    <name type="common">Cryptophyte</name>
    <dbReference type="NCBI Taxonomy" id="905079"/>
    <lineage>
        <taxon>Eukaryota</taxon>
        <taxon>Cryptophyceae</taxon>
        <taxon>Pyrenomonadales</taxon>
        <taxon>Geminigeraceae</taxon>
        <taxon>Guillardia</taxon>
    </lineage>
</organism>
<protein>
    <submittedName>
        <fullName evidence="1 2">Uncharacterized protein</fullName>
    </submittedName>
</protein>
<evidence type="ECO:0000313" key="3">
    <source>
        <dbReference type="Proteomes" id="UP000011087"/>
    </source>
</evidence>
<keyword evidence="3" id="KW-1185">Reference proteome</keyword>
<reference evidence="1 3" key="1">
    <citation type="journal article" date="2012" name="Nature">
        <title>Algal genomes reveal evolutionary mosaicism and the fate of nucleomorphs.</title>
        <authorList>
            <consortium name="DOE Joint Genome Institute"/>
            <person name="Curtis B.A."/>
            <person name="Tanifuji G."/>
            <person name="Burki F."/>
            <person name="Gruber A."/>
            <person name="Irimia M."/>
            <person name="Maruyama S."/>
            <person name="Arias M.C."/>
            <person name="Ball S.G."/>
            <person name="Gile G.H."/>
            <person name="Hirakawa Y."/>
            <person name="Hopkins J.F."/>
            <person name="Kuo A."/>
            <person name="Rensing S.A."/>
            <person name="Schmutz J."/>
            <person name="Symeonidi A."/>
            <person name="Elias M."/>
            <person name="Eveleigh R.J."/>
            <person name="Herman E.K."/>
            <person name="Klute M.J."/>
            <person name="Nakayama T."/>
            <person name="Obornik M."/>
            <person name="Reyes-Prieto A."/>
            <person name="Armbrust E.V."/>
            <person name="Aves S.J."/>
            <person name="Beiko R.G."/>
            <person name="Coutinho P."/>
            <person name="Dacks J.B."/>
            <person name="Durnford D.G."/>
            <person name="Fast N.M."/>
            <person name="Green B.R."/>
            <person name="Grisdale C.J."/>
            <person name="Hempel F."/>
            <person name="Henrissat B."/>
            <person name="Hoppner M.P."/>
            <person name="Ishida K."/>
            <person name="Kim E."/>
            <person name="Koreny L."/>
            <person name="Kroth P.G."/>
            <person name="Liu Y."/>
            <person name="Malik S.B."/>
            <person name="Maier U.G."/>
            <person name="McRose D."/>
            <person name="Mock T."/>
            <person name="Neilson J.A."/>
            <person name="Onodera N.T."/>
            <person name="Poole A.M."/>
            <person name="Pritham E.J."/>
            <person name="Richards T.A."/>
            <person name="Rocap G."/>
            <person name="Roy S.W."/>
            <person name="Sarai C."/>
            <person name="Schaack S."/>
            <person name="Shirato S."/>
            <person name="Slamovits C.H."/>
            <person name="Spencer D.F."/>
            <person name="Suzuki S."/>
            <person name="Worden A.Z."/>
            <person name="Zauner S."/>
            <person name="Barry K."/>
            <person name="Bell C."/>
            <person name="Bharti A.K."/>
            <person name="Crow J.A."/>
            <person name="Grimwood J."/>
            <person name="Kramer R."/>
            <person name="Lindquist E."/>
            <person name="Lucas S."/>
            <person name="Salamov A."/>
            <person name="McFadden G.I."/>
            <person name="Lane C.E."/>
            <person name="Keeling P.J."/>
            <person name="Gray M.W."/>
            <person name="Grigoriev I.V."/>
            <person name="Archibald J.M."/>
        </authorList>
    </citation>
    <scope>NUCLEOTIDE SEQUENCE</scope>
    <source>
        <strain evidence="1 3">CCMP2712</strain>
    </source>
</reference>
<proteinExistence type="predicted"/>
<evidence type="ECO:0000313" key="2">
    <source>
        <dbReference type="EnsemblProtists" id="EKX31805"/>
    </source>
</evidence>
<dbReference type="RefSeq" id="XP_005818785.1">
    <property type="nucleotide sequence ID" value="XM_005818728.1"/>
</dbReference>
<dbReference type="KEGG" id="gtt:GUITHDRAFT_149058"/>
<dbReference type="Proteomes" id="UP000011087">
    <property type="component" value="Unassembled WGS sequence"/>
</dbReference>
<name>L1I7J2_GUITC</name>
<accession>L1I7J2</accession>
<dbReference type="HOGENOM" id="CLU_2042537_0_0_1"/>
<dbReference type="AlphaFoldDB" id="L1I7J2"/>
<dbReference type="EMBL" id="JH993235">
    <property type="protein sequence ID" value="EKX31805.1"/>
    <property type="molecule type" value="Genomic_DNA"/>
</dbReference>
<evidence type="ECO:0000313" key="1">
    <source>
        <dbReference type="EMBL" id="EKX31805.1"/>
    </source>
</evidence>